<organism evidence="1 2">
    <name type="scientific">Thermogutta terrifontis</name>
    <dbReference type="NCBI Taxonomy" id="1331910"/>
    <lineage>
        <taxon>Bacteria</taxon>
        <taxon>Pseudomonadati</taxon>
        <taxon>Planctomycetota</taxon>
        <taxon>Planctomycetia</taxon>
        <taxon>Pirellulales</taxon>
        <taxon>Thermoguttaceae</taxon>
        <taxon>Thermogutta</taxon>
    </lineage>
</organism>
<reference evidence="1 2" key="1">
    <citation type="journal article" name="Front. Microbiol.">
        <title>Sugar Metabolism of the First Thermophilic Planctomycete Thermogutta terrifontis: Comparative Genomic and Transcriptomic Approaches.</title>
        <authorList>
            <person name="Elcheninov A.G."/>
            <person name="Menzel P."/>
            <person name="Gudbergsdottir S.R."/>
            <person name="Slesarev A.I."/>
            <person name="Kadnikov V.V."/>
            <person name="Krogh A."/>
            <person name="Bonch-Osmolovskaya E.A."/>
            <person name="Peng X."/>
            <person name="Kublanov I.V."/>
        </authorList>
    </citation>
    <scope>NUCLEOTIDE SEQUENCE [LARGE SCALE GENOMIC DNA]</scope>
    <source>
        <strain evidence="1 2">R1</strain>
    </source>
</reference>
<accession>A0A286RM82</accession>
<dbReference type="AlphaFoldDB" id="A0A286RM82"/>
<dbReference type="EMBL" id="CP018477">
    <property type="protein sequence ID" value="ASV77083.1"/>
    <property type="molecule type" value="Genomic_DNA"/>
</dbReference>
<keyword evidence="2" id="KW-1185">Reference proteome</keyword>
<name>A0A286RM82_9BACT</name>
<gene>
    <name evidence="1" type="ORF">THTE_4482</name>
</gene>
<evidence type="ECO:0000313" key="2">
    <source>
        <dbReference type="Proteomes" id="UP000215086"/>
    </source>
</evidence>
<proteinExistence type="predicted"/>
<protein>
    <submittedName>
        <fullName evidence="1">Uncharacterized protein</fullName>
    </submittedName>
</protein>
<evidence type="ECO:0000313" key="1">
    <source>
        <dbReference type="EMBL" id="ASV77083.1"/>
    </source>
</evidence>
<dbReference type="KEGG" id="ttf:THTE_4482"/>
<dbReference type="Proteomes" id="UP000215086">
    <property type="component" value="Chromosome"/>
</dbReference>
<sequence>MPGASLVLLAGKKFGETAAMFEGECLAENLLKRNALPLTTAL</sequence>